<dbReference type="Gene3D" id="3.50.50.60">
    <property type="entry name" value="FAD/NAD(P)-binding domain"/>
    <property type="match status" value="1"/>
</dbReference>
<proteinExistence type="predicted"/>
<dbReference type="PANTHER" id="PTHR13847">
    <property type="entry name" value="SARCOSINE DEHYDROGENASE-RELATED"/>
    <property type="match status" value="1"/>
</dbReference>
<evidence type="ECO:0000256" key="1">
    <source>
        <dbReference type="ARBA" id="ARBA00023002"/>
    </source>
</evidence>
<dbReference type="PANTHER" id="PTHR13847:SF281">
    <property type="entry name" value="FAD DEPENDENT OXIDOREDUCTASE DOMAIN-CONTAINING PROTEIN"/>
    <property type="match status" value="1"/>
</dbReference>
<accession>A0ABQ5UVB4</accession>
<dbReference type="InterPro" id="IPR006076">
    <property type="entry name" value="FAD-dep_OxRdtase"/>
</dbReference>
<gene>
    <name evidence="3" type="ORF">GCM10007879_25540</name>
</gene>
<dbReference type="Gene3D" id="3.30.9.10">
    <property type="entry name" value="D-Amino Acid Oxidase, subunit A, domain 2"/>
    <property type="match status" value="1"/>
</dbReference>
<protein>
    <submittedName>
        <fullName evidence="3">Gamma-glutamylputrescine oxidase</fullName>
    </submittedName>
</protein>
<organism evidence="3 4">
    <name type="scientific">Maritalea porphyrae</name>
    <dbReference type="NCBI Taxonomy" id="880732"/>
    <lineage>
        <taxon>Bacteria</taxon>
        <taxon>Pseudomonadati</taxon>
        <taxon>Pseudomonadota</taxon>
        <taxon>Alphaproteobacteria</taxon>
        <taxon>Hyphomicrobiales</taxon>
        <taxon>Devosiaceae</taxon>
        <taxon>Maritalea</taxon>
    </lineage>
</organism>
<evidence type="ECO:0000259" key="2">
    <source>
        <dbReference type="Pfam" id="PF01266"/>
    </source>
</evidence>
<sequence length="434" mass="47169">MAMDVLTANDVAGTYPASYYAATTKQLAPFPALKGDVSADVVVIGGGFTGLSTALHLAERGYDVVLLDAQRVGWGASGRNGGQLGSGQRVEQDELEKMVGRDNAHLLWKFAEQSKNLVKDLVKKHQIQCDLTPGIIHADHRKRYVPESRHYVEKLQKEYNYNQIRFVEQSELRELVDSPAYYGGSVDMGAAHLHPLALAIGMAEAAQKAGTRIFENSRVTKIDEAKNTVFTADGTVSAKHIVLGCNGYLGDLNGPTAKRVMPINNFIIATEPLGSVSAPEVFKEKLAVADSKFVVNYFRMSADNRLLFGGGESYGYKFPADIKGLVRKCMLEIFPQLDGAKIDYAWGGTLAITINRMPHFARLGKNIYSASGYSGHGVGMATLAGQIMADTIAGTAERFDVLANVPTHRFPGGASMRTPLLVLAMTYYALRDKL</sequence>
<evidence type="ECO:0000313" key="3">
    <source>
        <dbReference type="EMBL" id="GLQ18305.1"/>
    </source>
</evidence>
<dbReference type="PRINTS" id="PR00420">
    <property type="entry name" value="RNGMNOXGNASE"/>
</dbReference>
<comment type="caution">
    <text evidence="3">The sequence shown here is derived from an EMBL/GenBank/DDBJ whole genome shotgun (WGS) entry which is preliminary data.</text>
</comment>
<evidence type="ECO:0000313" key="4">
    <source>
        <dbReference type="Proteomes" id="UP001161405"/>
    </source>
</evidence>
<feature type="domain" description="FAD dependent oxidoreductase" evidence="2">
    <location>
        <begin position="40"/>
        <end position="390"/>
    </location>
</feature>
<keyword evidence="4" id="KW-1185">Reference proteome</keyword>
<reference evidence="3" key="1">
    <citation type="journal article" date="2014" name="Int. J. Syst. Evol. Microbiol.">
        <title>Complete genome of a new Firmicutes species belonging to the dominant human colonic microbiota ('Ruminococcus bicirculans') reveals two chromosomes and a selective capacity to utilize plant glucans.</title>
        <authorList>
            <consortium name="NISC Comparative Sequencing Program"/>
            <person name="Wegmann U."/>
            <person name="Louis P."/>
            <person name="Goesmann A."/>
            <person name="Henrissat B."/>
            <person name="Duncan S.H."/>
            <person name="Flint H.J."/>
        </authorList>
    </citation>
    <scope>NUCLEOTIDE SEQUENCE</scope>
    <source>
        <strain evidence="3">NBRC 107169</strain>
    </source>
</reference>
<dbReference type="RefSeq" id="WP_284365149.1">
    <property type="nucleotide sequence ID" value="NZ_BSNI01000002.1"/>
</dbReference>
<reference evidence="3" key="2">
    <citation type="submission" date="2023-01" db="EMBL/GenBank/DDBJ databases">
        <title>Draft genome sequence of Maritalea porphyrae strain NBRC 107169.</title>
        <authorList>
            <person name="Sun Q."/>
            <person name="Mori K."/>
        </authorList>
    </citation>
    <scope>NUCLEOTIDE SEQUENCE</scope>
    <source>
        <strain evidence="3">NBRC 107169</strain>
    </source>
</reference>
<dbReference type="SUPFAM" id="SSF51905">
    <property type="entry name" value="FAD/NAD(P)-binding domain"/>
    <property type="match status" value="1"/>
</dbReference>
<dbReference type="Pfam" id="PF01266">
    <property type="entry name" value="DAO"/>
    <property type="match status" value="1"/>
</dbReference>
<dbReference type="Proteomes" id="UP001161405">
    <property type="component" value="Unassembled WGS sequence"/>
</dbReference>
<name>A0ABQ5UVB4_9HYPH</name>
<dbReference type="InterPro" id="IPR036188">
    <property type="entry name" value="FAD/NAD-bd_sf"/>
</dbReference>
<dbReference type="EMBL" id="BSNI01000002">
    <property type="protein sequence ID" value="GLQ18305.1"/>
    <property type="molecule type" value="Genomic_DNA"/>
</dbReference>
<keyword evidence="1" id="KW-0560">Oxidoreductase</keyword>